<dbReference type="SUPFAM" id="SSF49265">
    <property type="entry name" value="Fibronectin type III"/>
    <property type="match status" value="1"/>
</dbReference>
<dbReference type="CDD" id="cd08982">
    <property type="entry name" value="GH43-like"/>
    <property type="match status" value="1"/>
</dbReference>
<dbReference type="InterPro" id="IPR000421">
    <property type="entry name" value="FA58C"/>
</dbReference>
<name>A0A7J5U0W7_9BACT</name>
<evidence type="ECO:0000256" key="1">
    <source>
        <dbReference type="ARBA" id="ARBA00009865"/>
    </source>
</evidence>
<sequence length="617" mass="70277">MRSLFFLLFGCSTALAQPLAPLTTPTGERTAQTYCNPMDISYRYNFEQLNERISYRSGADPVIINHKKGNNPGEYYLFVTIQGGWWHSKDLVNWRYVVPDKWPMEDMCAPAALSVRDTLYLFQSTFEQRPIFISTEPEKGKLKFYNRWLPRLPKDIGPWDPALFHDPDTDKWYMYWGSSNVYPLFGAELDKSRNLTYAGNNPAEAYKAMFWLDPYKHGWERFGPNHSDPFKPFTEGAWMTKHNGKYYLQYGAPGTEYNVYGNGTYVGKSPLGPFEYAPYNPVAYKPGGYATGCGHGNTFLDNFGNYWNTGTTWIGVNWGMERRIVMNPAGFDKDDQMYVNTRFGDFPHRLADKKWGSLQGQAPDESFTGWMLLNYKKPVRASSTLATAPTDTVTADRVADENPRTFWVAGQNRPGETLTTDLGSEHDIRAVQVNYFDYKLAIFDSDSTVYTQFKILTSTDGKTWETVADLTKEPKKDHTCAYVEIPLRTNGKPVRARYVRYEHVYTAGKHLSINGFRVFGNGLGKAPATPTVTAKRQKDERNADLTWTKVPGAVGYNIRWGIAPDKLYQTYQFWHDHPGAFELRALNVGVPYYFAIEAFNENGVSTLSPVVSSDSVR</sequence>
<dbReference type="InterPro" id="IPR013783">
    <property type="entry name" value="Ig-like_fold"/>
</dbReference>
<dbReference type="GO" id="GO:0004553">
    <property type="term" value="F:hydrolase activity, hydrolyzing O-glycosyl compounds"/>
    <property type="evidence" value="ECO:0007669"/>
    <property type="project" value="InterPro"/>
</dbReference>
<dbReference type="InterPro" id="IPR051795">
    <property type="entry name" value="Glycosyl_Hydrlase_43"/>
</dbReference>
<dbReference type="Gene3D" id="2.60.40.10">
    <property type="entry name" value="Immunoglobulins"/>
    <property type="match status" value="1"/>
</dbReference>
<dbReference type="Gene3D" id="2.60.120.260">
    <property type="entry name" value="Galactose-binding domain-like"/>
    <property type="match status" value="1"/>
</dbReference>
<dbReference type="RefSeq" id="WP_152124372.1">
    <property type="nucleotide sequence ID" value="NZ_WELI01000003.1"/>
</dbReference>
<keyword evidence="2 7" id="KW-0378">Hydrolase</keyword>
<accession>A0A7J5U0W7</accession>
<protein>
    <submittedName>
        <fullName evidence="7">Family 43 glycosylhydrolase</fullName>
    </submittedName>
</protein>
<feature type="chain" id="PRO_5029498121" evidence="4">
    <location>
        <begin position="17"/>
        <end position="617"/>
    </location>
</feature>
<dbReference type="Proteomes" id="UP000488299">
    <property type="component" value="Unassembled WGS sequence"/>
</dbReference>
<dbReference type="InterPro" id="IPR008979">
    <property type="entry name" value="Galactose-bd-like_sf"/>
</dbReference>
<dbReference type="Pfam" id="PF04616">
    <property type="entry name" value="Glyco_hydro_43"/>
    <property type="match status" value="1"/>
</dbReference>
<keyword evidence="8" id="KW-1185">Reference proteome</keyword>
<dbReference type="AlphaFoldDB" id="A0A7J5U0W7"/>
<evidence type="ECO:0000313" key="7">
    <source>
        <dbReference type="EMBL" id="KAB7731402.1"/>
    </source>
</evidence>
<dbReference type="InterPro" id="IPR003961">
    <property type="entry name" value="FN3_dom"/>
</dbReference>
<dbReference type="EMBL" id="WELI01000003">
    <property type="protein sequence ID" value="KAB7731402.1"/>
    <property type="molecule type" value="Genomic_DNA"/>
</dbReference>
<dbReference type="PROSITE" id="PS50853">
    <property type="entry name" value="FN3"/>
    <property type="match status" value="1"/>
</dbReference>
<dbReference type="Gene3D" id="2.115.10.20">
    <property type="entry name" value="Glycosyl hydrolase domain, family 43"/>
    <property type="match status" value="1"/>
</dbReference>
<organism evidence="7 8">
    <name type="scientific">Rudanella paleaurantiibacter</name>
    <dbReference type="NCBI Taxonomy" id="2614655"/>
    <lineage>
        <taxon>Bacteria</taxon>
        <taxon>Pseudomonadati</taxon>
        <taxon>Bacteroidota</taxon>
        <taxon>Cytophagia</taxon>
        <taxon>Cytophagales</taxon>
        <taxon>Cytophagaceae</taxon>
        <taxon>Rudanella</taxon>
    </lineage>
</organism>
<dbReference type="SUPFAM" id="SSF75005">
    <property type="entry name" value="Arabinanase/levansucrase/invertase"/>
    <property type="match status" value="1"/>
</dbReference>
<keyword evidence="3" id="KW-0326">Glycosidase</keyword>
<evidence type="ECO:0000256" key="4">
    <source>
        <dbReference type="SAM" id="SignalP"/>
    </source>
</evidence>
<proteinExistence type="inferred from homology"/>
<dbReference type="InterPro" id="IPR023296">
    <property type="entry name" value="Glyco_hydro_beta-prop_sf"/>
</dbReference>
<feature type="domain" description="F5/8 type C" evidence="5">
    <location>
        <begin position="360"/>
        <end position="521"/>
    </location>
</feature>
<dbReference type="Pfam" id="PF00754">
    <property type="entry name" value="F5_F8_type_C"/>
    <property type="match status" value="1"/>
</dbReference>
<gene>
    <name evidence="7" type="ORF">F5984_11465</name>
</gene>
<evidence type="ECO:0000256" key="3">
    <source>
        <dbReference type="ARBA" id="ARBA00023295"/>
    </source>
</evidence>
<dbReference type="InterPro" id="IPR036116">
    <property type="entry name" value="FN3_sf"/>
</dbReference>
<keyword evidence="4" id="KW-0732">Signal</keyword>
<evidence type="ECO:0000259" key="6">
    <source>
        <dbReference type="PROSITE" id="PS50853"/>
    </source>
</evidence>
<comment type="similarity">
    <text evidence="1">Belongs to the glycosyl hydrolase 43 family.</text>
</comment>
<evidence type="ECO:0000313" key="8">
    <source>
        <dbReference type="Proteomes" id="UP000488299"/>
    </source>
</evidence>
<dbReference type="GO" id="GO:0005975">
    <property type="term" value="P:carbohydrate metabolic process"/>
    <property type="evidence" value="ECO:0007669"/>
    <property type="project" value="InterPro"/>
</dbReference>
<dbReference type="SUPFAM" id="SSF49785">
    <property type="entry name" value="Galactose-binding domain-like"/>
    <property type="match status" value="1"/>
</dbReference>
<comment type="caution">
    <text evidence="7">The sequence shown here is derived from an EMBL/GenBank/DDBJ whole genome shotgun (WGS) entry which is preliminary data.</text>
</comment>
<dbReference type="PANTHER" id="PTHR42812:SF14">
    <property type="entry name" value="SECRETED PROTEIN"/>
    <property type="match status" value="1"/>
</dbReference>
<evidence type="ECO:0000256" key="2">
    <source>
        <dbReference type="ARBA" id="ARBA00022801"/>
    </source>
</evidence>
<feature type="domain" description="Fibronectin type-III" evidence="6">
    <location>
        <begin position="526"/>
        <end position="617"/>
    </location>
</feature>
<reference evidence="7 8" key="1">
    <citation type="submission" date="2019-10" db="EMBL/GenBank/DDBJ databases">
        <title>Rudanella paleaurantiibacter sp. nov., isolated from sludge.</title>
        <authorList>
            <person name="Xu S.Q."/>
        </authorList>
    </citation>
    <scope>NUCLEOTIDE SEQUENCE [LARGE SCALE GENOMIC DNA]</scope>
    <source>
        <strain evidence="7 8">HX-22-17</strain>
    </source>
</reference>
<evidence type="ECO:0000259" key="5">
    <source>
        <dbReference type="PROSITE" id="PS50022"/>
    </source>
</evidence>
<dbReference type="InterPro" id="IPR006710">
    <property type="entry name" value="Glyco_hydro_43"/>
</dbReference>
<dbReference type="PANTHER" id="PTHR42812">
    <property type="entry name" value="BETA-XYLOSIDASE"/>
    <property type="match status" value="1"/>
</dbReference>
<dbReference type="CDD" id="cd00063">
    <property type="entry name" value="FN3"/>
    <property type="match status" value="1"/>
</dbReference>
<feature type="signal peptide" evidence="4">
    <location>
        <begin position="1"/>
        <end position="16"/>
    </location>
</feature>
<dbReference type="PROSITE" id="PS50022">
    <property type="entry name" value="FA58C_3"/>
    <property type="match status" value="1"/>
</dbReference>